<reference evidence="4" key="1">
    <citation type="submission" date="2020-05" db="EMBL/GenBank/DDBJ databases">
        <authorList>
            <person name="Chiriac C."/>
            <person name="Salcher M."/>
            <person name="Ghai R."/>
            <person name="Kavagutti S V."/>
        </authorList>
    </citation>
    <scope>NUCLEOTIDE SEQUENCE</scope>
</reference>
<feature type="transmembrane region" description="Helical" evidence="2">
    <location>
        <begin position="419"/>
        <end position="439"/>
    </location>
</feature>
<feature type="transmembrane region" description="Helical" evidence="2">
    <location>
        <begin position="1449"/>
        <end position="1470"/>
    </location>
</feature>
<feature type="transmembrane region" description="Helical" evidence="2">
    <location>
        <begin position="189"/>
        <end position="214"/>
    </location>
</feature>
<feature type="transmembrane region" description="Helical" evidence="2">
    <location>
        <begin position="1320"/>
        <end position="1337"/>
    </location>
</feature>
<feature type="region of interest" description="Disordered" evidence="1">
    <location>
        <begin position="1"/>
        <end position="20"/>
    </location>
</feature>
<gene>
    <name evidence="4" type="ORF">UFOPK3317_00208</name>
</gene>
<feature type="transmembrane region" description="Helical" evidence="2">
    <location>
        <begin position="114"/>
        <end position="131"/>
    </location>
</feature>
<dbReference type="InterPro" id="IPR021798">
    <property type="entry name" value="AftD_N"/>
</dbReference>
<evidence type="ECO:0000256" key="1">
    <source>
        <dbReference type="SAM" id="MobiDB-lite"/>
    </source>
</evidence>
<name>A0A6J7CQ33_9ZZZZ</name>
<accession>A0A6J7CQ33</accession>
<feature type="transmembrane region" description="Helical" evidence="2">
    <location>
        <begin position="1372"/>
        <end position="1402"/>
    </location>
</feature>
<feature type="transmembrane region" description="Helical" evidence="2">
    <location>
        <begin position="161"/>
        <end position="182"/>
    </location>
</feature>
<evidence type="ECO:0000256" key="2">
    <source>
        <dbReference type="SAM" id="Phobius"/>
    </source>
</evidence>
<feature type="domain" description="Alpha-(1-&gt;3)-arabinofuranosyltransferase N-terminal GT-C" evidence="3">
    <location>
        <begin position="43"/>
        <end position="710"/>
    </location>
</feature>
<evidence type="ECO:0000313" key="4">
    <source>
        <dbReference type="EMBL" id="CAB4857133.1"/>
    </source>
</evidence>
<evidence type="ECO:0000259" key="3">
    <source>
        <dbReference type="Pfam" id="PF11847"/>
    </source>
</evidence>
<proteinExistence type="predicted"/>
<dbReference type="Gene3D" id="2.60.120.260">
    <property type="entry name" value="Galactose-binding domain-like"/>
    <property type="match status" value="1"/>
</dbReference>
<dbReference type="Pfam" id="PF11847">
    <property type="entry name" value="GT-C_AftD"/>
    <property type="match status" value="1"/>
</dbReference>
<keyword evidence="2" id="KW-0812">Transmembrane</keyword>
<feature type="transmembrane region" description="Helical" evidence="2">
    <location>
        <begin position="388"/>
        <end position="407"/>
    </location>
</feature>
<keyword evidence="2" id="KW-0472">Membrane</keyword>
<keyword evidence="2" id="KW-1133">Transmembrane helix</keyword>
<feature type="transmembrane region" description="Helical" evidence="2">
    <location>
        <begin position="234"/>
        <end position="254"/>
    </location>
</feature>
<feature type="transmembrane region" description="Helical" evidence="2">
    <location>
        <begin position="138"/>
        <end position="155"/>
    </location>
</feature>
<dbReference type="EMBL" id="CAFBLK010000021">
    <property type="protein sequence ID" value="CAB4857133.1"/>
    <property type="molecule type" value="Genomic_DNA"/>
</dbReference>
<sequence>MSAAEISSRDPRAIGEGSARSRPGALRRFGGYALLAALSYIPVLLSDPGRVAADTKSYLSLDVGRLMERAWSMWDPNIGLGTVTHQNIGYLFPMGPFYWVLNALGASGAVTQRIWLGTIIFAAGLGMLYLFRTLDVRGPGAVVGALAFMLSPYLLDYAARISVILLPWAGLPWLLAFTILALRKGGWRYPALIAITVQIVGGVNATSLIFAGVAPALWLPWAVWGSKEVSAKRMFAALARIGVLTATASLWWLSGLWAQGNYGIDILKFTETVRTVAKTSTAPEVLRGLGYWFLYGQDKIGPWIESALPYTQSVTHIAISFAVPALALLCATCIRWRHRSYFVLLAFVGATIGIGAYSFDDPSPLGGVLKLFATSSSLGLALRSTGRATPLVVLAFSVFLALGVSAGYRAYSARGRGKLGVISVALIGVLVIANLPALWQGTFYGKNLQRSEQIPKYWSDALAEVNKGSLDSRVLELPGSDFGSYRWGSTVDPITPGLIDRPYVARELIPYGTPASADLLNAYDRRLQEGLYESVVTAPFARLLGVDEIVVRNDLQTDRYNLIRPRQVWREFKAPQSGLEAPQAFGSKIPGAAFFPQIDEQALAFPANEGDPPPVAVVRVTSPLSIVRTKSVQGTVIIAGDGEGIIDAAASGVIDGHQLVRYAASMTGPELQDAAKEGATLVITDTNRKRARRWSTVRDNLGYTEQAGEKPLVQDLSDARLEVFPGARDNSFTVVEQQGVKRVVASAYGNPITYTAEDRAAMSLDGNLDTAWRVGAFSPVIGERILVEAKAPITTNHFSLVQPLTGPRNRWITSVKIRFDGKGEIKRVFDDSSRTSGGQRISFPSRKFRSIEIIVDGDSTGKRFSYEGLSGVGISELTIGSGDPVAEPLRVVEVTRVPTDLLERAGVASARQDLVILLTRERNTPVPPRAGNVESALSRSFALPTPRTFTVGGVARINPASPTPVIDSLLGASTVTATESEHLAGDARFRSSSAIDGDPLTAWNTPFVGTNGQWIEFHSQKQLRLSSLDMRVVADGRHSVPTKVTLSVDGKLVPLSLPPIKDQTSENATSLVHLDLPSTMSGRTLRLTIDEVRETKTKDFYGGGESVMPVGIAELGAASLVEPSLASTRENKMFSTPCRDDLLSIDGKPVNISILGSRSDALSRGGLRIIGCDEISLGAGRHTVNAVNGAATALDLDRLDMRSLVSGSSALAATPSVGEQARTAGDRLDGPTVGASANTKVISRGRYWEKVRVTNATPREPLWIVLGQSQSAGWSASIDGESLGASKLVDGYANGWRLTPTSKSFVVTLKWQPQGVVNKALVLSLLAVLACLILAIWNPRRRKLSSEETVDDGEALLVAPWRSAQRPTALRASFSVVSVLLIGSLVAGPLVGITAALFVLVACLWPPLRAFVALAPSASLAAAGIYIAWRQMRVGVPPTFEWPLGFTRVHLLGWSAVVFLVADSILSYGADKPDS</sequence>
<dbReference type="GO" id="GO:0016740">
    <property type="term" value="F:transferase activity"/>
    <property type="evidence" value="ECO:0007669"/>
    <property type="project" value="InterPro"/>
</dbReference>
<protein>
    <submittedName>
        <fullName evidence="4">Unannotated protein</fullName>
    </submittedName>
</protein>
<feature type="transmembrane region" description="Helical" evidence="2">
    <location>
        <begin position="1408"/>
        <end position="1429"/>
    </location>
</feature>
<feature type="transmembrane region" description="Helical" evidence="2">
    <location>
        <begin position="341"/>
        <end position="359"/>
    </location>
</feature>
<organism evidence="4">
    <name type="scientific">freshwater metagenome</name>
    <dbReference type="NCBI Taxonomy" id="449393"/>
    <lineage>
        <taxon>unclassified sequences</taxon>
        <taxon>metagenomes</taxon>
        <taxon>ecological metagenomes</taxon>
    </lineage>
</organism>